<dbReference type="Proteomes" id="UP000199361">
    <property type="component" value="Unassembled WGS sequence"/>
</dbReference>
<gene>
    <name evidence="1" type="ORF">SAMN05421811_1372</name>
</gene>
<accession>A0A1I0LW22</accession>
<name>A0A1I0LW22_9ACTN</name>
<reference evidence="1 2" key="1">
    <citation type="submission" date="2016-10" db="EMBL/GenBank/DDBJ databases">
        <authorList>
            <person name="de Groot N.N."/>
        </authorList>
    </citation>
    <scope>NUCLEOTIDE SEQUENCE [LARGE SCALE GENOMIC DNA]</scope>
    <source>
        <strain evidence="1 2">CGMCC 4.5598</strain>
    </source>
</reference>
<organism evidence="1 2">
    <name type="scientific">Nonomuraea wenchangensis</name>
    <dbReference type="NCBI Taxonomy" id="568860"/>
    <lineage>
        <taxon>Bacteria</taxon>
        <taxon>Bacillati</taxon>
        <taxon>Actinomycetota</taxon>
        <taxon>Actinomycetes</taxon>
        <taxon>Streptosporangiales</taxon>
        <taxon>Streptosporangiaceae</taxon>
        <taxon>Nonomuraea</taxon>
    </lineage>
</organism>
<evidence type="ECO:0000313" key="1">
    <source>
        <dbReference type="EMBL" id="SEU48224.1"/>
    </source>
</evidence>
<evidence type="ECO:0000313" key="2">
    <source>
        <dbReference type="Proteomes" id="UP000199361"/>
    </source>
</evidence>
<dbReference type="EMBL" id="FOHX01000037">
    <property type="protein sequence ID" value="SEU48224.1"/>
    <property type="molecule type" value="Genomic_DNA"/>
</dbReference>
<keyword evidence="2" id="KW-1185">Reference proteome</keyword>
<protein>
    <submittedName>
        <fullName evidence="1">Uncharacterized protein</fullName>
    </submittedName>
</protein>
<proteinExistence type="predicted"/>
<dbReference type="AlphaFoldDB" id="A0A1I0LW22"/>
<sequence length="271" mass="29888">MDAARKRRYAVRVIAVLSVAAFLLEGIHLFSGRSDRLREIYGGALQIAHPEYRVTLARETDSGPISTDLQMSAQEVEPSLGARTIFGQIQMNVLGLVSAPSLPRTRMSELLASFGGGRGTDEILKSKARQEISELPEGKFASAIVELADPMTEDELTSNGQTSGIRSDAVYLFLSGKRPNADLPLYWRPCAVYEEECIRTPAVQLFRHWTANLNWADAVNLHNYDLDISELRQAAERGLVYGFLAYGYSGKALAEIVDQPTVRTVRIVAIS</sequence>
<dbReference type="STRING" id="568860.SAMN05421811_1372"/>